<keyword evidence="2" id="KW-1185">Reference proteome</keyword>
<dbReference type="EMBL" id="JAJGQJ010000072">
    <property type="protein sequence ID" value="MCC4622138.1"/>
    <property type="molecule type" value="Genomic_DNA"/>
</dbReference>
<protein>
    <submittedName>
        <fullName evidence="1">Transposase</fullName>
    </submittedName>
</protein>
<dbReference type="Gene3D" id="3.30.70.1290">
    <property type="entry name" value="Transposase IS200-like"/>
    <property type="match status" value="1"/>
</dbReference>
<dbReference type="InterPro" id="IPR036515">
    <property type="entry name" value="Transposase_17_sf"/>
</dbReference>
<comment type="caution">
    <text evidence="1">The sequence shown here is derived from an EMBL/GenBank/DDBJ whole genome shotgun (WGS) entry which is preliminary data.</text>
</comment>
<gene>
    <name evidence="1" type="ORF">LL965_19560</name>
</gene>
<name>A0ABS8HIV1_9XANT</name>
<accession>A0ABS8HIV1</accession>
<dbReference type="RefSeq" id="WP_080581436.1">
    <property type="nucleotide sequence ID" value="NZ_CAWLZN010000002.1"/>
</dbReference>
<reference evidence="1 2" key="1">
    <citation type="submission" date="2021-10" db="EMBL/GenBank/DDBJ databases">
        <title>Genome sequencing of Xanthomonas strains from NCPPB.</title>
        <authorList>
            <person name="Hussein R."/>
            <person name="Harrison J."/>
            <person name="Studholme D.J."/>
            <person name="Vicente J."/>
            <person name="Grant M."/>
        </authorList>
    </citation>
    <scope>NUCLEOTIDE SEQUENCE [LARGE SCALE GENOMIC DNA]</scope>
    <source>
        <strain evidence="1 2">NCPPB 101</strain>
    </source>
</reference>
<sequence length="125" mass="14345">MDSADYVLRCYRYIELNPVRARLTDNPAAYRWSSCPANLGKRKHSALTPHPCWLTLGSDPIQRSNAYRALLNEALSDELLANIRLHLQQQRALGHDTFRAMVEVKTHRFAGVRPAHRPRKPNTDD</sequence>
<dbReference type="Proteomes" id="UP001199206">
    <property type="component" value="Unassembled WGS sequence"/>
</dbReference>
<evidence type="ECO:0000313" key="1">
    <source>
        <dbReference type="EMBL" id="MCC4622138.1"/>
    </source>
</evidence>
<organism evidence="1 2">
    <name type="scientific">Xanthomonas cassavae CFBP 4642</name>
    <dbReference type="NCBI Taxonomy" id="1219375"/>
    <lineage>
        <taxon>Bacteria</taxon>
        <taxon>Pseudomonadati</taxon>
        <taxon>Pseudomonadota</taxon>
        <taxon>Gammaproteobacteria</taxon>
        <taxon>Lysobacterales</taxon>
        <taxon>Lysobacteraceae</taxon>
        <taxon>Xanthomonas</taxon>
    </lineage>
</organism>
<evidence type="ECO:0000313" key="2">
    <source>
        <dbReference type="Proteomes" id="UP001199206"/>
    </source>
</evidence>
<proteinExistence type="predicted"/>